<protein>
    <submittedName>
        <fullName evidence="1">Uncharacterized protein</fullName>
    </submittedName>
</protein>
<proteinExistence type="predicted"/>
<reference evidence="1" key="1">
    <citation type="submission" date="2014-11" db="EMBL/GenBank/DDBJ databases">
        <authorList>
            <person name="Amaro Gonzalez C."/>
        </authorList>
    </citation>
    <scope>NUCLEOTIDE SEQUENCE</scope>
</reference>
<accession>A0A0E9U2W0</accession>
<organism evidence="1">
    <name type="scientific">Anguilla anguilla</name>
    <name type="common">European freshwater eel</name>
    <name type="synonym">Muraena anguilla</name>
    <dbReference type="NCBI Taxonomy" id="7936"/>
    <lineage>
        <taxon>Eukaryota</taxon>
        <taxon>Metazoa</taxon>
        <taxon>Chordata</taxon>
        <taxon>Craniata</taxon>
        <taxon>Vertebrata</taxon>
        <taxon>Euteleostomi</taxon>
        <taxon>Actinopterygii</taxon>
        <taxon>Neopterygii</taxon>
        <taxon>Teleostei</taxon>
        <taxon>Anguilliformes</taxon>
        <taxon>Anguillidae</taxon>
        <taxon>Anguilla</taxon>
    </lineage>
</organism>
<sequence>MLKDEAAAFSVTNRKLVSSRGRGARLAWRYRPSLVTI</sequence>
<dbReference type="EMBL" id="GBXM01048421">
    <property type="protein sequence ID" value="JAH60156.1"/>
    <property type="molecule type" value="Transcribed_RNA"/>
</dbReference>
<reference evidence="1" key="2">
    <citation type="journal article" date="2015" name="Fish Shellfish Immunol.">
        <title>Early steps in the European eel (Anguilla anguilla)-Vibrio vulnificus interaction in the gills: Role of the RtxA13 toxin.</title>
        <authorList>
            <person name="Callol A."/>
            <person name="Pajuelo D."/>
            <person name="Ebbesson L."/>
            <person name="Teles M."/>
            <person name="MacKenzie S."/>
            <person name="Amaro C."/>
        </authorList>
    </citation>
    <scope>NUCLEOTIDE SEQUENCE</scope>
</reference>
<evidence type="ECO:0000313" key="1">
    <source>
        <dbReference type="EMBL" id="JAH60156.1"/>
    </source>
</evidence>
<dbReference type="AlphaFoldDB" id="A0A0E9U2W0"/>
<name>A0A0E9U2W0_ANGAN</name>